<keyword evidence="2" id="KW-1185">Reference proteome</keyword>
<organism evidence="2 3">
    <name type="scientific">Acanthaster planci</name>
    <name type="common">Crown-of-thorns starfish</name>
    <dbReference type="NCBI Taxonomy" id="133434"/>
    <lineage>
        <taxon>Eukaryota</taxon>
        <taxon>Metazoa</taxon>
        <taxon>Echinodermata</taxon>
        <taxon>Eleutherozoa</taxon>
        <taxon>Asterozoa</taxon>
        <taxon>Asteroidea</taxon>
        <taxon>Valvatacea</taxon>
        <taxon>Valvatida</taxon>
        <taxon>Acanthasteridae</taxon>
        <taxon>Acanthaster</taxon>
    </lineage>
</organism>
<reference evidence="3" key="1">
    <citation type="submission" date="2025-08" db="UniProtKB">
        <authorList>
            <consortium name="RefSeq"/>
        </authorList>
    </citation>
    <scope>IDENTIFICATION</scope>
</reference>
<gene>
    <name evidence="3" type="primary">LOC110988008</name>
</gene>
<dbReference type="InterPro" id="IPR032466">
    <property type="entry name" value="Metal_Hydrolase"/>
</dbReference>
<dbReference type="AlphaFoldDB" id="A0A8B7ZTW3"/>
<accession>A0A8B7ZTW3</accession>
<dbReference type="PANTHER" id="PTHR46124">
    <property type="entry name" value="D-AMINOACYL-TRNA DEACYLASE"/>
    <property type="match status" value="1"/>
</dbReference>
<dbReference type="GO" id="GO:0016788">
    <property type="term" value="F:hydrolase activity, acting on ester bonds"/>
    <property type="evidence" value="ECO:0007669"/>
    <property type="project" value="InterPro"/>
</dbReference>
<name>A0A8B7ZTW3_ACAPL</name>
<dbReference type="Gene3D" id="3.20.20.140">
    <property type="entry name" value="Metal-dependent hydrolases"/>
    <property type="match status" value="2"/>
</dbReference>
<dbReference type="Pfam" id="PF01026">
    <property type="entry name" value="TatD_DNase"/>
    <property type="match status" value="2"/>
</dbReference>
<dbReference type="InterPro" id="IPR001130">
    <property type="entry name" value="TatD-like"/>
</dbReference>
<dbReference type="GeneID" id="110988008"/>
<evidence type="ECO:0000313" key="2">
    <source>
        <dbReference type="Proteomes" id="UP000694845"/>
    </source>
</evidence>
<dbReference type="RefSeq" id="XP_022106926.1">
    <property type="nucleotide sequence ID" value="XM_022251234.1"/>
</dbReference>
<sequence>MDFYYYHDFTSPELQKKVLHQQIQLALKYNLPVLLHIREAYLDTIAIVKQYPQLRGIVHCFSGYLDDALVPVPYRGKINLPGYIQHTVSKLATIKNMAVKEVIKITTQNAQTVFKLK</sequence>
<comment type="similarity">
    <text evidence="1">Belongs to the metallo-dependent hydrolases superfamily. TatD-type hydrolase family.</text>
</comment>
<dbReference type="OrthoDB" id="413993at2759"/>
<evidence type="ECO:0000313" key="3">
    <source>
        <dbReference type="RefSeq" id="XP_022106926.1"/>
    </source>
</evidence>
<protein>
    <submittedName>
        <fullName evidence="3">Uncharacterized protein LOC110988008</fullName>
    </submittedName>
</protein>
<dbReference type="KEGG" id="aplc:110988008"/>
<dbReference type="SUPFAM" id="SSF51556">
    <property type="entry name" value="Metallo-dependent hydrolases"/>
    <property type="match status" value="1"/>
</dbReference>
<dbReference type="PANTHER" id="PTHR46124:SF2">
    <property type="entry name" value="D-AMINOACYL-TRNA DEACYLASE"/>
    <property type="match status" value="1"/>
</dbReference>
<dbReference type="Proteomes" id="UP000694845">
    <property type="component" value="Unplaced"/>
</dbReference>
<evidence type="ECO:0000256" key="1">
    <source>
        <dbReference type="ARBA" id="ARBA00009275"/>
    </source>
</evidence>
<proteinExistence type="inferred from homology"/>